<reference evidence="1" key="1">
    <citation type="submission" date="2018-11" db="EMBL/GenBank/DDBJ databases">
        <authorList>
            <consortium name="Pathogen Informatics"/>
        </authorList>
    </citation>
    <scope>NUCLEOTIDE SEQUENCE</scope>
</reference>
<protein>
    <submittedName>
        <fullName evidence="1">Uncharacterized protein</fullName>
    </submittedName>
</protein>
<dbReference type="EMBL" id="CAAALY010259616">
    <property type="protein sequence ID" value="VEL38958.1"/>
    <property type="molecule type" value="Genomic_DNA"/>
</dbReference>
<accession>A0A448XKN9</accession>
<keyword evidence="2" id="KW-1185">Reference proteome</keyword>
<sequence>MPGSHLRVSLPHLQVGRCGHTMAKSAYGDEAVLQPVVMLDWAARRVEPIAELTVFSAVL</sequence>
<feature type="non-terminal residue" evidence="1">
    <location>
        <position position="59"/>
    </location>
</feature>
<name>A0A448XKN9_9PLAT</name>
<comment type="caution">
    <text evidence="1">The sequence shown here is derived from an EMBL/GenBank/DDBJ whole genome shotgun (WGS) entry which is preliminary data.</text>
</comment>
<evidence type="ECO:0000313" key="1">
    <source>
        <dbReference type="EMBL" id="VEL38958.1"/>
    </source>
</evidence>
<organism evidence="1 2">
    <name type="scientific">Protopolystoma xenopodis</name>
    <dbReference type="NCBI Taxonomy" id="117903"/>
    <lineage>
        <taxon>Eukaryota</taxon>
        <taxon>Metazoa</taxon>
        <taxon>Spiralia</taxon>
        <taxon>Lophotrochozoa</taxon>
        <taxon>Platyhelminthes</taxon>
        <taxon>Monogenea</taxon>
        <taxon>Polyopisthocotylea</taxon>
        <taxon>Polystomatidea</taxon>
        <taxon>Polystomatidae</taxon>
        <taxon>Protopolystoma</taxon>
    </lineage>
</organism>
<gene>
    <name evidence="1" type="ORF">PXEA_LOCUS32398</name>
</gene>
<proteinExistence type="predicted"/>
<evidence type="ECO:0000313" key="2">
    <source>
        <dbReference type="Proteomes" id="UP000784294"/>
    </source>
</evidence>
<dbReference type="AlphaFoldDB" id="A0A448XKN9"/>
<dbReference type="Proteomes" id="UP000784294">
    <property type="component" value="Unassembled WGS sequence"/>
</dbReference>